<protein>
    <submittedName>
        <fullName evidence="3">Relaxase/mobilization nuclease domain-containing protein</fullName>
    </submittedName>
</protein>
<dbReference type="Pfam" id="PF03432">
    <property type="entry name" value="Relaxase"/>
    <property type="match status" value="1"/>
</dbReference>
<evidence type="ECO:0000313" key="3">
    <source>
        <dbReference type="EMBL" id="MCZ4283135.1"/>
    </source>
</evidence>
<feature type="region of interest" description="Disordered" evidence="1">
    <location>
        <begin position="1"/>
        <end position="23"/>
    </location>
</feature>
<feature type="domain" description="MobA/VirD2-like nuclease" evidence="2">
    <location>
        <begin position="89"/>
        <end position="205"/>
    </location>
</feature>
<dbReference type="RefSeq" id="WP_269425255.1">
    <property type="nucleotide sequence ID" value="NZ_JAPWGY010000020.1"/>
</dbReference>
<dbReference type="Gene3D" id="3.30.930.30">
    <property type="match status" value="1"/>
</dbReference>
<feature type="compositionally biased region" description="Basic and acidic residues" evidence="1">
    <location>
        <begin position="1"/>
        <end position="10"/>
    </location>
</feature>
<evidence type="ECO:0000259" key="2">
    <source>
        <dbReference type="Pfam" id="PF03432"/>
    </source>
</evidence>
<comment type="caution">
    <text evidence="3">The sequence shown here is derived from an EMBL/GenBank/DDBJ whole genome shotgun (WGS) entry which is preliminary data.</text>
</comment>
<accession>A0ABT4LPS8</accession>
<proteinExistence type="predicted"/>
<name>A0ABT4LPS8_9PROT</name>
<dbReference type="InterPro" id="IPR005094">
    <property type="entry name" value="Endonuclease_MobA/VirD2"/>
</dbReference>
<feature type="compositionally biased region" description="Basic residues" evidence="1">
    <location>
        <begin position="541"/>
        <end position="550"/>
    </location>
</feature>
<gene>
    <name evidence="3" type="ORF">O4H49_20290</name>
</gene>
<keyword evidence="4" id="KW-1185">Reference proteome</keyword>
<feature type="region of interest" description="Disordered" evidence="1">
    <location>
        <begin position="499"/>
        <end position="550"/>
    </location>
</feature>
<dbReference type="Proteomes" id="UP001069802">
    <property type="component" value="Unassembled WGS sequence"/>
</dbReference>
<reference evidence="3" key="1">
    <citation type="submission" date="2022-12" db="EMBL/GenBank/DDBJ databases">
        <title>Bacterial isolates from different developmental stages of Nematostella vectensis.</title>
        <authorList>
            <person name="Fraune S."/>
        </authorList>
    </citation>
    <scope>NUCLEOTIDE SEQUENCE</scope>
    <source>
        <strain evidence="3">G21630-S1</strain>
    </source>
</reference>
<dbReference type="EMBL" id="JAPWGY010000020">
    <property type="protein sequence ID" value="MCZ4283135.1"/>
    <property type="molecule type" value="Genomic_DNA"/>
</dbReference>
<organism evidence="3 4">
    <name type="scientific">Kiloniella laminariae</name>
    <dbReference type="NCBI Taxonomy" id="454162"/>
    <lineage>
        <taxon>Bacteria</taxon>
        <taxon>Pseudomonadati</taxon>
        <taxon>Pseudomonadota</taxon>
        <taxon>Alphaproteobacteria</taxon>
        <taxon>Rhodospirillales</taxon>
        <taxon>Kiloniellaceae</taxon>
        <taxon>Kiloniella</taxon>
    </lineage>
</organism>
<evidence type="ECO:0000256" key="1">
    <source>
        <dbReference type="SAM" id="MobiDB-lite"/>
    </source>
</evidence>
<evidence type="ECO:0000313" key="4">
    <source>
        <dbReference type="Proteomes" id="UP001069802"/>
    </source>
</evidence>
<sequence>MRNPWEERLRSPKSRAAFTPTSDVKKSTRSREVVVKAVSYSKTVKGVSAVIHYIAKHGGKDDLGVFEQDGTPIDKDKIFEHIQDWDLLTDRENFSKKFRDASTAEKREMPDADKFYRRQSVHKVISFPVSHSQVSDDQLHAITQDYLKPFTSEGHRAVYAIHRHQARPHVHIVMTTEGIDSTLRLQREQLNRLRLHAKEIALEHGVEVEATRRLDRPKIIENIVTNVKQKKQIQELNKLKKQAAREDISPMQKSVITKQISHFNEVVASEAKESLRLKHDYFAAKIKSPDLLSRQSPIWYQRNGVEAQARILGRPKSEFGVSDIKLQPVKLPKLGQSSAIKLKQFVDLKYHDPSKARQSFLEMAAEKPKTAFWYANNRPEIFGSTIDVPANISQRDVRLSKSWRDQAISRLEAATHKEPHLIEIVSQDNAILHKNRVNKAVAQQVNRDLDFVNKKTALVDPVKEKLPDPVAKAEKKKINIADKAKALFGVFKAKEPEGVKPIQQIKAKEPEKVKPTQQIKAKEPVQAKDIARSMKSSQGLKKGKDRGREK</sequence>
<feature type="compositionally biased region" description="Basic and acidic residues" evidence="1">
    <location>
        <begin position="506"/>
        <end position="532"/>
    </location>
</feature>